<feature type="non-terminal residue" evidence="4">
    <location>
        <position position="1"/>
    </location>
</feature>
<accession>A0A382DS47</accession>
<feature type="domain" description="N-acetyltransferase" evidence="3">
    <location>
        <begin position="6"/>
        <end position="157"/>
    </location>
</feature>
<dbReference type="AlphaFoldDB" id="A0A382DS47"/>
<feature type="non-terminal residue" evidence="4">
    <location>
        <position position="315"/>
    </location>
</feature>
<dbReference type="PANTHER" id="PTHR43877">
    <property type="entry name" value="AMINOALKYLPHOSPHONATE N-ACETYLTRANSFERASE-RELATED-RELATED"/>
    <property type="match status" value="1"/>
</dbReference>
<dbReference type="SUPFAM" id="SSF55729">
    <property type="entry name" value="Acyl-CoA N-acyltransferases (Nat)"/>
    <property type="match status" value="2"/>
</dbReference>
<gene>
    <name evidence="4" type="ORF">METZ01_LOCUS194170</name>
</gene>
<proteinExistence type="predicted"/>
<feature type="domain" description="N-acetyltransferase" evidence="3">
    <location>
        <begin position="173"/>
        <end position="315"/>
    </location>
</feature>
<dbReference type="Gene3D" id="3.40.630.30">
    <property type="match status" value="1"/>
</dbReference>
<dbReference type="Pfam" id="PF00583">
    <property type="entry name" value="Acetyltransf_1"/>
    <property type="match status" value="2"/>
</dbReference>
<keyword evidence="2" id="KW-0012">Acyltransferase</keyword>
<evidence type="ECO:0000256" key="1">
    <source>
        <dbReference type="ARBA" id="ARBA00022679"/>
    </source>
</evidence>
<protein>
    <recommendedName>
        <fullName evidence="3">N-acetyltransferase domain-containing protein</fullName>
    </recommendedName>
</protein>
<reference evidence="4" key="1">
    <citation type="submission" date="2018-05" db="EMBL/GenBank/DDBJ databases">
        <authorList>
            <person name="Lanie J.A."/>
            <person name="Ng W.-L."/>
            <person name="Kazmierczak K.M."/>
            <person name="Andrzejewski T.M."/>
            <person name="Davidsen T.M."/>
            <person name="Wayne K.J."/>
            <person name="Tettelin H."/>
            <person name="Glass J.I."/>
            <person name="Rusch D."/>
            <person name="Podicherti R."/>
            <person name="Tsui H.-C.T."/>
            <person name="Winkler M.E."/>
        </authorList>
    </citation>
    <scope>NUCLEOTIDE SEQUENCE</scope>
</reference>
<evidence type="ECO:0000313" key="4">
    <source>
        <dbReference type="EMBL" id="SVB41316.1"/>
    </source>
</evidence>
<dbReference type="PROSITE" id="PS51186">
    <property type="entry name" value="GNAT"/>
    <property type="match status" value="2"/>
</dbReference>
<dbReference type="InterPro" id="IPR000182">
    <property type="entry name" value="GNAT_dom"/>
</dbReference>
<dbReference type="GO" id="GO:0016747">
    <property type="term" value="F:acyltransferase activity, transferring groups other than amino-acyl groups"/>
    <property type="evidence" value="ECO:0007669"/>
    <property type="project" value="InterPro"/>
</dbReference>
<sequence length="315" mass="37444">MPENDFVLRPFDEKDYEGFVFLKNLLYPDHPKSLETLRHDDKTREKKICHKNWVWERDEKILISAIHTQFEESFHPQRFVMEIYVHPEFQGKGYGAACYDHLLQKLEKFDPIKITCIVHEPHKRGIRFFQDRGFVQTMKEKESSLDLTGYDPEQYQDEVDRVLMQNLRIMTLAEFRQEDADADHKVWELERDVSPDMPWTDPILIPEFNVYKQHVLAHPKFNPDSWFLVLDGNHIAGLNNLWKSEIERIINTGLTGVRREYRREGVATALKHTCLTWAKNQDYEWIRTDNVATNSGMLSINIRVGFKFMPAWLVY</sequence>
<keyword evidence="1" id="KW-0808">Transferase</keyword>
<evidence type="ECO:0000259" key="3">
    <source>
        <dbReference type="PROSITE" id="PS51186"/>
    </source>
</evidence>
<dbReference type="InterPro" id="IPR050832">
    <property type="entry name" value="Bact_Acetyltransf"/>
</dbReference>
<dbReference type="EMBL" id="UINC01040858">
    <property type="protein sequence ID" value="SVB41316.1"/>
    <property type="molecule type" value="Genomic_DNA"/>
</dbReference>
<organism evidence="4">
    <name type="scientific">marine metagenome</name>
    <dbReference type="NCBI Taxonomy" id="408172"/>
    <lineage>
        <taxon>unclassified sequences</taxon>
        <taxon>metagenomes</taxon>
        <taxon>ecological metagenomes</taxon>
    </lineage>
</organism>
<dbReference type="PANTHER" id="PTHR43877:SF6">
    <property type="entry name" value="GCN5-RELATED N-ACETYLTRANSFERASE"/>
    <property type="match status" value="1"/>
</dbReference>
<dbReference type="CDD" id="cd04301">
    <property type="entry name" value="NAT_SF"/>
    <property type="match status" value="2"/>
</dbReference>
<evidence type="ECO:0000256" key="2">
    <source>
        <dbReference type="ARBA" id="ARBA00023315"/>
    </source>
</evidence>
<dbReference type="InterPro" id="IPR016181">
    <property type="entry name" value="Acyl_CoA_acyltransferase"/>
</dbReference>
<name>A0A382DS47_9ZZZZ</name>